<dbReference type="Proteomes" id="UP001148838">
    <property type="component" value="Unassembled WGS sequence"/>
</dbReference>
<organism evidence="1 2">
    <name type="scientific">Periplaneta americana</name>
    <name type="common">American cockroach</name>
    <name type="synonym">Blatta americana</name>
    <dbReference type="NCBI Taxonomy" id="6978"/>
    <lineage>
        <taxon>Eukaryota</taxon>
        <taxon>Metazoa</taxon>
        <taxon>Ecdysozoa</taxon>
        <taxon>Arthropoda</taxon>
        <taxon>Hexapoda</taxon>
        <taxon>Insecta</taxon>
        <taxon>Pterygota</taxon>
        <taxon>Neoptera</taxon>
        <taxon>Polyneoptera</taxon>
        <taxon>Dictyoptera</taxon>
        <taxon>Blattodea</taxon>
        <taxon>Blattoidea</taxon>
        <taxon>Blattidae</taxon>
        <taxon>Blattinae</taxon>
        <taxon>Periplaneta</taxon>
    </lineage>
</organism>
<evidence type="ECO:0000313" key="1">
    <source>
        <dbReference type="EMBL" id="KAJ4432847.1"/>
    </source>
</evidence>
<sequence length="158" mass="17957">MERHCRSLVVENKIADLTTNENKSMQLASTYCGPDSADECKQGIVHRKTISSFTFTSEIKKKERKKAIANSLTVAGKMNEKKRDRGNLELLPTAKRGPKICMPIADVQYDGVCHWPQYTAQKQMCRNCKLGFTRIMCKKCKVGLCLNVNYDSFLDFHS</sequence>
<comment type="caution">
    <text evidence="1">The sequence shown here is derived from an EMBL/GenBank/DDBJ whole genome shotgun (WGS) entry which is preliminary data.</text>
</comment>
<proteinExistence type="predicted"/>
<dbReference type="PANTHER" id="PTHR47272:SF1">
    <property type="entry name" value="PIGGYBAC TRANSPOSABLE ELEMENT-DERIVED PROTEIN 3-LIKE"/>
    <property type="match status" value="1"/>
</dbReference>
<gene>
    <name evidence="1" type="ORF">ANN_21486</name>
</gene>
<dbReference type="EMBL" id="JAJSOF020000029">
    <property type="protein sequence ID" value="KAJ4432847.1"/>
    <property type="molecule type" value="Genomic_DNA"/>
</dbReference>
<reference evidence="1 2" key="1">
    <citation type="journal article" date="2022" name="Allergy">
        <title>Genome assembly and annotation of Periplaneta americana reveal a comprehensive cockroach allergen profile.</title>
        <authorList>
            <person name="Wang L."/>
            <person name="Xiong Q."/>
            <person name="Saelim N."/>
            <person name="Wang L."/>
            <person name="Nong W."/>
            <person name="Wan A.T."/>
            <person name="Shi M."/>
            <person name="Liu X."/>
            <person name="Cao Q."/>
            <person name="Hui J.H.L."/>
            <person name="Sookrung N."/>
            <person name="Leung T.F."/>
            <person name="Tungtrongchitr A."/>
            <person name="Tsui S.K.W."/>
        </authorList>
    </citation>
    <scope>NUCLEOTIDE SEQUENCE [LARGE SCALE GENOMIC DNA]</scope>
    <source>
        <strain evidence="1">PWHHKU_190912</strain>
    </source>
</reference>
<keyword evidence="2" id="KW-1185">Reference proteome</keyword>
<protein>
    <recommendedName>
        <fullName evidence="3">PiggyBac transposable element-derived protein 4 C-terminal zinc-ribbon domain-containing protein</fullName>
    </recommendedName>
</protein>
<name>A0ABQ8SGN8_PERAM</name>
<evidence type="ECO:0000313" key="2">
    <source>
        <dbReference type="Proteomes" id="UP001148838"/>
    </source>
</evidence>
<dbReference type="PANTHER" id="PTHR47272">
    <property type="entry name" value="DDE_TNP_1_7 DOMAIN-CONTAINING PROTEIN"/>
    <property type="match status" value="1"/>
</dbReference>
<evidence type="ECO:0008006" key="3">
    <source>
        <dbReference type="Google" id="ProtNLM"/>
    </source>
</evidence>
<accession>A0ABQ8SGN8</accession>